<name>A0AAX1UF36_CERSP</name>
<protein>
    <recommendedName>
        <fullName evidence="3">DUF3168 domain-containing protein</fullName>
    </recommendedName>
</protein>
<reference evidence="1 2" key="1">
    <citation type="submission" date="2018-08" db="EMBL/GenBank/DDBJ databases">
        <title>Draft genome sequence of Rhodobacter sphaeroides FY.</title>
        <authorList>
            <person name="Rayyan A."/>
            <person name="Meyer T.E."/>
            <person name="Kyndt J.A."/>
        </authorList>
    </citation>
    <scope>NUCLEOTIDE SEQUENCE [LARGE SCALE GENOMIC DNA]</scope>
    <source>
        <strain evidence="1 2">FY</strain>
    </source>
</reference>
<gene>
    <name evidence="1" type="ORF">D1114_21450</name>
</gene>
<evidence type="ECO:0008006" key="3">
    <source>
        <dbReference type="Google" id="ProtNLM"/>
    </source>
</evidence>
<dbReference type="Proteomes" id="UP000266305">
    <property type="component" value="Unassembled WGS sequence"/>
</dbReference>
<organism evidence="1 2">
    <name type="scientific">Cereibacter sphaeroides</name>
    <name type="common">Rhodobacter sphaeroides</name>
    <dbReference type="NCBI Taxonomy" id="1063"/>
    <lineage>
        <taxon>Bacteria</taxon>
        <taxon>Pseudomonadati</taxon>
        <taxon>Pseudomonadota</taxon>
        <taxon>Alphaproteobacteria</taxon>
        <taxon>Rhodobacterales</taxon>
        <taxon>Paracoccaceae</taxon>
        <taxon>Cereibacter</taxon>
    </lineage>
</organism>
<proteinExistence type="predicted"/>
<evidence type="ECO:0000313" key="1">
    <source>
        <dbReference type="EMBL" id="RHZ90995.1"/>
    </source>
</evidence>
<comment type="caution">
    <text evidence="1">The sequence shown here is derived from an EMBL/GenBank/DDBJ whole genome shotgun (WGS) entry which is preliminary data.</text>
</comment>
<accession>A0AAX1UF36</accession>
<dbReference type="RefSeq" id="WP_119001407.1">
    <property type="nucleotide sequence ID" value="NZ_QWGP01000041.1"/>
</dbReference>
<sequence>MTGRIRFRQIARAALAADPRMGSFSQISAWEARPDAGRLPLLMVVTPVERATQATLSNFERATVLQVGVKRLGSDDLEDLLDADADAVEGAICRAFQQAAIVCLPEEVTVTLNTEGEQAVGTLISSFRIVWRRPVPRPAP</sequence>
<evidence type="ECO:0000313" key="2">
    <source>
        <dbReference type="Proteomes" id="UP000266305"/>
    </source>
</evidence>
<dbReference type="AlphaFoldDB" id="A0AAX1UF36"/>
<dbReference type="EMBL" id="QWGP01000041">
    <property type="protein sequence ID" value="RHZ90995.1"/>
    <property type="molecule type" value="Genomic_DNA"/>
</dbReference>